<evidence type="ECO:0000256" key="1">
    <source>
        <dbReference type="SAM" id="SignalP"/>
    </source>
</evidence>
<feature type="signal peptide" evidence="1">
    <location>
        <begin position="1"/>
        <end position="28"/>
    </location>
</feature>
<protein>
    <recommendedName>
        <fullName evidence="4">Lipoprotein</fullName>
    </recommendedName>
</protein>
<organism evidence="2 3">
    <name type="scientific">Streptomyces prunicolor</name>
    <dbReference type="NCBI Taxonomy" id="67348"/>
    <lineage>
        <taxon>Bacteria</taxon>
        <taxon>Bacillati</taxon>
        <taxon>Actinomycetota</taxon>
        <taxon>Actinomycetes</taxon>
        <taxon>Kitasatosporales</taxon>
        <taxon>Streptomycetaceae</taxon>
        <taxon>Streptomyces</taxon>
    </lineage>
</organism>
<sequence>MIPVKRRKTSYAALAVSAALLASCSGCSGSDEVKLGTDWKGSQTFVTASVSGHTVVVGIDPAAHHAQALAVVPKKDGDDDVLAPQLVRLADGTWWLSTPRKGERPDRFFTLDTARHALDEKDDMERLRELVPGRSLVAAVHDSSGSGRRAAAADGGTTGVLVRDAKTWKKVRDVRVPGPVTLAASDPSSDTVCLTAGQGSDMKASVLDLTNGRTRQVGKADGVQVQQLACPAGTPVLAGTPTRNSPGTTVKVTLRNMDGATVVSAAGGRVDAVQASKNTVVVAVNTGEDSDLIELDRRNGRELRRVTVDGMDSSSLLRHTRGGWVMVSDNTAAVVDLAKGTSRTFDLPGTLTSF</sequence>
<accession>A0ABU4F699</accession>
<gene>
    <name evidence="2" type="ORF">R5A26_06715</name>
</gene>
<dbReference type="SUPFAM" id="SSF50969">
    <property type="entry name" value="YVTN repeat-like/Quinoprotein amine dehydrogenase"/>
    <property type="match status" value="1"/>
</dbReference>
<feature type="chain" id="PRO_5045804390" description="Lipoprotein" evidence="1">
    <location>
        <begin position="29"/>
        <end position="354"/>
    </location>
</feature>
<dbReference type="RefSeq" id="WP_317770450.1">
    <property type="nucleotide sequence ID" value="NZ_JAWMAJ010000015.1"/>
</dbReference>
<comment type="caution">
    <text evidence="2">The sequence shown here is derived from an EMBL/GenBank/DDBJ whole genome shotgun (WGS) entry which is preliminary data.</text>
</comment>
<proteinExistence type="predicted"/>
<name>A0ABU4F699_9ACTN</name>
<dbReference type="Proteomes" id="UP001187346">
    <property type="component" value="Unassembled WGS sequence"/>
</dbReference>
<keyword evidence="3" id="KW-1185">Reference proteome</keyword>
<dbReference type="EMBL" id="JAWMAJ010000015">
    <property type="protein sequence ID" value="MDV7215640.1"/>
    <property type="molecule type" value="Genomic_DNA"/>
</dbReference>
<evidence type="ECO:0000313" key="3">
    <source>
        <dbReference type="Proteomes" id="UP001187346"/>
    </source>
</evidence>
<keyword evidence="1" id="KW-0732">Signal</keyword>
<evidence type="ECO:0008006" key="4">
    <source>
        <dbReference type="Google" id="ProtNLM"/>
    </source>
</evidence>
<evidence type="ECO:0000313" key="2">
    <source>
        <dbReference type="EMBL" id="MDV7215640.1"/>
    </source>
</evidence>
<reference evidence="2 3" key="1">
    <citation type="submission" date="2023-10" db="EMBL/GenBank/DDBJ databases">
        <title>Characterization of rhizosphere-enriched actinobacteria from wheat plants lab-grown on chernevaya soil.</title>
        <authorList>
            <person name="Tikhonova E.N."/>
            <person name="Konopkin A."/>
            <person name="Kravchenko I.K."/>
        </authorList>
    </citation>
    <scope>NUCLEOTIDE SEQUENCE [LARGE SCALE GENOMIC DNA]</scope>
    <source>
        <strain evidence="2 3">RR29</strain>
    </source>
</reference>
<dbReference type="PROSITE" id="PS51257">
    <property type="entry name" value="PROKAR_LIPOPROTEIN"/>
    <property type="match status" value="1"/>
</dbReference>
<dbReference type="InterPro" id="IPR011044">
    <property type="entry name" value="Quino_amine_DH_bsu"/>
</dbReference>